<evidence type="ECO:0000256" key="2">
    <source>
        <dbReference type="SAM" id="SignalP"/>
    </source>
</evidence>
<feature type="compositionally biased region" description="Basic residues" evidence="1">
    <location>
        <begin position="293"/>
        <end position="307"/>
    </location>
</feature>
<accession>A0A7R9WZ62</accession>
<reference evidence="3" key="1">
    <citation type="submission" date="2021-01" db="EMBL/GenBank/DDBJ databases">
        <authorList>
            <person name="Corre E."/>
            <person name="Pelletier E."/>
            <person name="Niang G."/>
            <person name="Scheremetjew M."/>
            <person name="Finn R."/>
            <person name="Kale V."/>
            <person name="Holt S."/>
            <person name="Cochrane G."/>
            <person name="Meng A."/>
            <person name="Brown T."/>
            <person name="Cohen L."/>
        </authorList>
    </citation>
    <scope>NUCLEOTIDE SEQUENCE</scope>
    <source>
        <strain evidence="3">CCMP3328</strain>
    </source>
</reference>
<proteinExistence type="predicted"/>
<name>A0A7R9WZ62_9STRA</name>
<feature type="chain" id="PRO_5030943642" evidence="2">
    <location>
        <begin position="27"/>
        <end position="332"/>
    </location>
</feature>
<sequence length="332" mass="34865">MSSASVSSSTTKLLILCVAAVGAGLALRYAGGGGDHGSDNRGDNRGDSDNHTKSSSRSAPKIDEEPKEETTPTPEPQPQETKTRHVEPVDVTKEVIGAQQPKAELPTLSVEVLPETMDTTCTMVASNVTGSTNDAVDYTVIIKDAKFQTKPSFAGTNDAIASSEVSSIVSTDSKPTAMVVAQELPPKEIIQVTIQQDVSMTQHTDSTDKVVSSNPASVNGGDEPSASALVSDKAVESEQIIPTVTPTTTSSSSKNRRHRKKKKHNGSAKNSTTPAAASENGAAVSPVDMKAILKSKTKSNKPSHKARGAAAVAQREIKKYQSSQKKKSKSVQ</sequence>
<feature type="compositionally biased region" description="Basic and acidic residues" evidence="1">
    <location>
        <begin position="60"/>
        <end position="70"/>
    </location>
</feature>
<feature type="region of interest" description="Disordered" evidence="1">
    <location>
        <begin position="200"/>
        <end position="332"/>
    </location>
</feature>
<evidence type="ECO:0000313" key="3">
    <source>
        <dbReference type="EMBL" id="CAD8337963.1"/>
    </source>
</evidence>
<feature type="compositionally biased region" description="Basic residues" evidence="1">
    <location>
        <begin position="254"/>
        <end position="266"/>
    </location>
</feature>
<dbReference type="AlphaFoldDB" id="A0A7R9WZ62"/>
<keyword evidence="2" id="KW-0732">Signal</keyword>
<feature type="region of interest" description="Disordered" evidence="1">
    <location>
        <begin position="28"/>
        <end position="89"/>
    </location>
</feature>
<dbReference type="EMBL" id="HBEF01016142">
    <property type="protein sequence ID" value="CAD8337963.1"/>
    <property type="molecule type" value="Transcribed_RNA"/>
</dbReference>
<feature type="compositionally biased region" description="Basic and acidic residues" evidence="1">
    <location>
        <begin position="36"/>
        <end position="52"/>
    </location>
</feature>
<feature type="signal peptide" evidence="2">
    <location>
        <begin position="1"/>
        <end position="26"/>
    </location>
</feature>
<evidence type="ECO:0000256" key="1">
    <source>
        <dbReference type="SAM" id="MobiDB-lite"/>
    </source>
</evidence>
<feature type="compositionally biased region" description="Polar residues" evidence="1">
    <location>
        <begin position="200"/>
        <end position="217"/>
    </location>
</feature>
<protein>
    <submittedName>
        <fullName evidence="3">Uncharacterized protein</fullName>
    </submittedName>
</protein>
<organism evidence="3">
    <name type="scientific">Craspedostauros australis</name>
    <dbReference type="NCBI Taxonomy" id="1486917"/>
    <lineage>
        <taxon>Eukaryota</taxon>
        <taxon>Sar</taxon>
        <taxon>Stramenopiles</taxon>
        <taxon>Ochrophyta</taxon>
        <taxon>Bacillariophyta</taxon>
        <taxon>Bacillariophyceae</taxon>
        <taxon>Bacillariophycidae</taxon>
        <taxon>Naviculales</taxon>
        <taxon>Naviculaceae</taxon>
        <taxon>Craspedostauros</taxon>
    </lineage>
</organism>
<gene>
    <name evidence="3" type="ORF">CAUS1442_LOCUS10091</name>
</gene>